<evidence type="ECO:0000313" key="8">
    <source>
        <dbReference type="EMBL" id="JAG36888.1"/>
    </source>
</evidence>
<reference evidence="8" key="1">
    <citation type="journal article" date="2014" name="PLoS ONE">
        <title>Transcriptome-Based Identification of ABC Transporters in the Western Tarnished Plant Bug Lygus hesperus.</title>
        <authorList>
            <person name="Hull J.J."/>
            <person name="Chaney K."/>
            <person name="Geib S.M."/>
            <person name="Fabrick J.A."/>
            <person name="Brent C.S."/>
            <person name="Walsh D."/>
            <person name="Lavine L.C."/>
        </authorList>
    </citation>
    <scope>NUCLEOTIDE SEQUENCE</scope>
</reference>
<dbReference type="PANTHER" id="PTHR13285">
    <property type="entry name" value="ACYLTRANSFERASE"/>
    <property type="match status" value="1"/>
</dbReference>
<feature type="transmembrane region" description="Helical" evidence="6">
    <location>
        <begin position="64"/>
        <end position="83"/>
    </location>
</feature>
<feature type="transmembrane region" description="Helical" evidence="6">
    <location>
        <begin position="140"/>
        <end position="158"/>
    </location>
</feature>
<evidence type="ECO:0000256" key="5">
    <source>
        <dbReference type="ARBA" id="ARBA00038268"/>
    </source>
</evidence>
<feature type="transmembrane region" description="Helical" evidence="6">
    <location>
        <begin position="90"/>
        <end position="111"/>
    </location>
</feature>
<evidence type="ECO:0000256" key="2">
    <source>
        <dbReference type="ARBA" id="ARBA00022692"/>
    </source>
</evidence>
<protein>
    <submittedName>
        <fullName evidence="8">Protein-cysteine N-palmitoyltransferase Rasp</fullName>
    </submittedName>
</protein>
<comment type="subcellular location">
    <subcellularLocation>
        <location evidence="1">Membrane</location>
        <topology evidence="1">Multi-pass membrane protein</topology>
    </subcellularLocation>
</comment>
<keyword evidence="2 6" id="KW-0812">Transmembrane</keyword>
<dbReference type="PANTHER" id="PTHR13285:SF18">
    <property type="entry name" value="PROTEIN-CYSTEINE N-PALMITOYLTRANSFERASE RASP"/>
    <property type="match status" value="1"/>
</dbReference>
<gene>
    <name evidence="8" type="primary">rasp_1</name>
    <name evidence="7" type="synonym">rasp_0</name>
    <name evidence="7" type="ORF">CM83_53912</name>
    <name evidence="8" type="ORF">CM83_53915</name>
</gene>
<evidence type="ECO:0000256" key="3">
    <source>
        <dbReference type="ARBA" id="ARBA00022989"/>
    </source>
</evidence>
<sequence>MRASIPRYELFVYSAVWLISFIYSFYKVYEGGKLLTNLTYYENGDFDEPLLRWLPLRDVSDYDWELWTTLLLRLSPWILLHLVVCERVRYLDPVSIPICHSLITLGALIYIFPPESTFILIIMLTMFLFALLIRSKLLTWILAVGLLLFVNFFSKYIFHSYSSKYDDITLTILCFEWFLLKCIDFTLIEIRTNRSFLQKFMDLLGYAFYLPCFFLGPFVPYDNFKNGLYRPYEPWTTARLKAFIGSLLRAFFWYWFFEIASHFFYCHAMHYRVNAVVHLGLWTLNGVGLCLAQFFFIKYIVVYGSALCIARAELYDVPPNPKCVNRIHLYSNMWRHFDRGFYMFISRCIYKPICGSRKSSVWRKLVASFYCFCFVFLWHGIDRTMLIWSTMNFAGICFESLGKSFLKTPMFKRLERTLGSVNTRRLEAVVCSPLWVMAVISNYIFFGDYDLGMAYVGQIVTAPWGVLLFVFLIGYCMCQISIEVINWESRRLSLHMKS</sequence>
<evidence type="ECO:0000256" key="1">
    <source>
        <dbReference type="ARBA" id="ARBA00004141"/>
    </source>
</evidence>
<comment type="similarity">
    <text evidence="5">Belongs to the membrane-bound acyltransferase family. HHAT subfamily.</text>
</comment>
<organism evidence="8">
    <name type="scientific">Lygus hesperus</name>
    <name type="common">Western plant bug</name>
    <dbReference type="NCBI Taxonomy" id="30085"/>
    <lineage>
        <taxon>Eukaryota</taxon>
        <taxon>Metazoa</taxon>
        <taxon>Ecdysozoa</taxon>
        <taxon>Arthropoda</taxon>
        <taxon>Hexapoda</taxon>
        <taxon>Insecta</taxon>
        <taxon>Pterygota</taxon>
        <taxon>Neoptera</taxon>
        <taxon>Paraneoptera</taxon>
        <taxon>Hemiptera</taxon>
        <taxon>Heteroptera</taxon>
        <taxon>Panheteroptera</taxon>
        <taxon>Cimicomorpha</taxon>
        <taxon>Miridae</taxon>
        <taxon>Mirini</taxon>
        <taxon>Lygus</taxon>
    </lineage>
</organism>
<reference evidence="8" key="2">
    <citation type="submission" date="2014-07" db="EMBL/GenBank/DDBJ databases">
        <authorList>
            <person name="Hull J."/>
        </authorList>
    </citation>
    <scope>NUCLEOTIDE SEQUENCE</scope>
</reference>
<feature type="transmembrane region" description="Helical" evidence="6">
    <location>
        <begin position="240"/>
        <end position="257"/>
    </location>
</feature>
<feature type="transmembrane region" description="Helical" evidence="6">
    <location>
        <begin position="170"/>
        <end position="188"/>
    </location>
</feature>
<feature type="transmembrane region" description="Helical" evidence="6">
    <location>
        <begin position="200"/>
        <end position="220"/>
    </location>
</feature>
<keyword evidence="8" id="KW-0808">Transferase</keyword>
<feature type="transmembrane region" description="Helical" evidence="6">
    <location>
        <begin position="466"/>
        <end position="487"/>
    </location>
</feature>
<dbReference type="EMBL" id="GBHO01006716">
    <property type="protein sequence ID" value="JAG36888.1"/>
    <property type="molecule type" value="Transcribed_RNA"/>
</dbReference>
<feature type="transmembrane region" description="Helical" evidence="6">
    <location>
        <begin position="117"/>
        <end position="133"/>
    </location>
</feature>
<evidence type="ECO:0000313" key="7">
    <source>
        <dbReference type="EMBL" id="JAG03997.1"/>
    </source>
</evidence>
<dbReference type="GO" id="GO:0016409">
    <property type="term" value="F:palmitoyltransferase activity"/>
    <property type="evidence" value="ECO:0007669"/>
    <property type="project" value="TreeGrafter"/>
</dbReference>
<dbReference type="AlphaFoldDB" id="A0A0A9Z0L4"/>
<feature type="transmembrane region" description="Helical" evidence="6">
    <location>
        <begin position="426"/>
        <end position="446"/>
    </location>
</feature>
<feature type="transmembrane region" description="Helical" evidence="6">
    <location>
        <begin position="7"/>
        <end position="26"/>
    </location>
</feature>
<dbReference type="InterPro" id="IPR004299">
    <property type="entry name" value="MBOAT_fam"/>
</dbReference>
<keyword evidence="3 6" id="KW-1133">Transmembrane helix</keyword>
<evidence type="ECO:0000256" key="4">
    <source>
        <dbReference type="ARBA" id="ARBA00023136"/>
    </source>
</evidence>
<proteinExistence type="inferred from homology"/>
<keyword evidence="4 6" id="KW-0472">Membrane</keyword>
<dbReference type="EMBL" id="GBHO01039607">
    <property type="protein sequence ID" value="JAG03997.1"/>
    <property type="molecule type" value="Transcribed_RNA"/>
</dbReference>
<dbReference type="GO" id="GO:0005783">
    <property type="term" value="C:endoplasmic reticulum"/>
    <property type="evidence" value="ECO:0007669"/>
    <property type="project" value="TreeGrafter"/>
</dbReference>
<feature type="transmembrane region" description="Helical" evidence="6">
    <location>
        <begin position="387"/>
        <end position="406"/>
    </location>
</feature>
<name>A0A0A9Z0L4_LYGHE</name>
<dbReference type="GO" id="GO:0016020">
    <property type="term" value="C:membrane"/>
    <property type="evidence" value="ECO:0007669"/>
    <property type="project" value="UniProtKB-SubCell"/>
</dbReference>
<dbReference type="Pfam" id="PF03062">
    <property type="entry name" value="MBOAT"/>
    <property type="match status" value="1"/>
</dbReference>
<dbReference type="InterPro" id="IPR051085">
    <property type="entry name" value="MB_O-acyltransferase"/>
</dbReference>
<accession>A0A0A9Z0L4</accession>
<evidence type="ECO:0000256" key="6">
    <source>
        <dbReference type="SAM" id="Phobius"/>
    </source>
</evidence>